<protein>
    <submittedName>
        <fullName evidence="2">Uncharacterized protein</fullName>
    </submittedName>
</protein>
<dbReference type="AlphaFoldDB" id="F7X317"/>
<dbReference type="EMBL" id="CP001830">
    <property type="protein sequence ID" value="AEH79575.1"/>
    <property type="molecule type" value="Genomic_DNA"/>
</dbReference>
<dbReference type="Proteomes" id="UP000009045">
    <property type="component" value="Chromosome"/>
</dbReference>
<feature type="region of interest" description="Disordered" evidence="1">
    <location>
        <begin position="58"/>
        <end position="84"/>
    </location>
</feature>
<name>F7X317_SINMM</name>
<dbReference type="PATRIC" id="fig|707241.3.peg.2417"/>
<feature type="compositionally biased region" description="Pro residues" evidence="1">
    <location>
        <begin position="62"/>
        <end position="72"/>
    </location>
</feature>
<dbReference type="KEGG" id="smx:SM11_chr2321"/>
<dbReference type="HOGENOM" id="CLU_1383169_0_0_5"/>
<proteinExistence type="predicted"/>
<organism evidence="2 3">
    <name type="scientific">Sinorhizobium meliloti (strain SM11)</name>
    <dbReference type="NCBI Taxonomy" id="707241"/>
    <lineage>
        <taxon>Bacteria</taxon>
        <taxon>Pseudomonadati</taxon>
        <taxon>Pseudomonadota</taxon>
        <taxon>Alphaproteobacteria</taxon>
        <taxon>Hyphomicrobiales</taxon>
        <taxon>Rhizobiaceae</taxon>
        <taxon>Sinorhizobium/Ensifer group</taxon>
        <taxon>Sinorhizobium</taxon>
    </lineage>
</organism>
<dbReference type="RefSeq" id="WP_014529733.1">
    <property type="nucleotide sequence ID" value="NC_017325.1"/>
</dbReference>
<feature type="compositionally biased region" description="Polar residues" evidence="1">
    <location>
        <begin position="196"/>
        <end position="205"/>
    </location>
</feature>
<evidence type="ECO:0000256" key="1">
    <source>
        <dbReference type="SAM" id="MobiDB-lite"/>
    </source>
</evidence>
<sequence>MTPAERARLIDKQEFAAECAAVRHRAFAYVERRRQDTRKEIANWLSREPVKLTFKPRVPKVKPAPAPKPAVPSVPLANPDKEPKRLTVDGLSLTRREWAYHLGITYNALNTRISRLGSLEAAVRHKSARRSGVTVAGMTMSITEWADYLSVARTTLYHRIKSEPAETVIANLLADPPGVVLDFEDYEGTGAGGTAQETPNITFSGSEACPQ</sequence>
<evidence type="ECO:0000313" key="2">
    <source>
        <dbReference type="EMBL" id="AEH79575.1"/>
    </source>
</evidence>
<accession>F7X317</accession>
<reference evidence="2 3" key="1">
    <citation type="journal article" date="2011" name="J. Biotechnol.">
        <title>The complete genome sequence of the dominant Sinorhizobium meliloti field isolate SM11 extends the S. meliloti pan-genome.</title>
        <authorList>
            <person name="Schneiker-Bekel S."/>
            <person name="Wibberg D."/>
            <person name="Bekel T."/>
            <person name="Blom J."/>
            <person name="Linke B."/>
            <person name="Neuweger H."/>
            <person name="Stiens M."/>
            <person name="Vorholter F.J."/>
            <person name="Weidner S."/>
            <person name="Goesmann A."/>
            <person name="Puhler A."/>
            <person name="Schluter A."/>
        </authorList>
    </citation>
    <scope>NUCLEOTIDE SEQUENCE [LARGE SCALE GENOMIC DNA]</scope>
    <source>
        <strain evidence="2 3">SM11</strain>
    </source>
</reference>
<gene>
    <name evidence="2" type="ordered locus">SM11_chr2321</name>
</gene>
<evidence type="ECO:0000313" key="3">
    <source>
        <dbReference type="Proteomes" id="UP000009045"/>
    </source>
</evidence>
<feature type="region of interest" description="Disordered" evidence="1">
    <location>
        <begin position="191"/>
        <end position="211"/>
    </location>
</feature>